<keyword evidence="7 9" id="KW-0503">Monooxygenase</keyword>
<evidence type="ECO:0000256" key="7">
    <source>
        <dbReference type="ARBA" id="ARBA00023033"/>
    </source>
</evidence>
<evidence type="ECO:0000313" key="10">
    <source>
        <dbReference type="Proteomes" id="UP001595887"/>
    </source>
</evidence>
<dbReference type="InterPro" id="IPR002938">
    <property type="entry name" value="FAD-bd"/>
</dbReference>
<evidence type="ECO:0000259" key="8">
    <source>
        <dbReference type="Pfam" id="PF01494"/>
    </source>
</evidence>
<keyword evidence="6" id="KW-0560">Oxidoreductase</keyword>
<evidence type="ECO:0000256" key="3">
    <source>
        <dbReference type="ARBA" id="ARBA00005349"/>
    </source>
</evidence>
<keyword evidence="5" id="KW-0274">FAD</keyword>
<evidence type="ECO:0000313" key="9">
    <source>
        <dbReference type="EMBL" id="MFC4293364.1"/>
    </source>
</evidence>
<dbReference type="NCBIfam" id="TIGR01988">
    <property type="entry name" value="Ubi-OHases"/>
    <property type="match status" value="1"/>
</dbReference>
<dbReference type="RefSeq" id="WP_381424845.1">
    <property type="nucleotide sequence ID" value="NZ_JBHSDH010000013.1"/>
</dbReference>
<evidence type="ECO:0000256" key="6">
    <source>
        <dbReference type="ARBA" id="ARBA00023002"/>
    </source>
</evidence>
<comment type="caution">
    <text evidence="9">The sequence shown here is derived from an EMBL/GenBank/DDBJ whole genome shotgun (WGS) entry which is preliminary data.</text>
</comment>
<dbReference type="InterPro" id="IPR051205">
    <property type="entry name" value="UbiH/COQ6_monooxygenase"/>
</dbReference>
<dbReference type="InterPro" id="IPR010971">
    <property type="entry name" value="UbiH/COQ6"/>
</dbReference>
<comment type="cofactor">
    <cofactor evidence="1">
        <name>FAD</name>
        <dbReference type="ChEBI" id="CHEBI:57692"/>
    </cofactor>
</comment>
<feature type="domain" description="FAD-binding" evidence="8">
    <location>
        <begin position="9"/>
        <end position="343"/>
    </location>
</feature>
<evidence type="ECO:0000256" key="1">
    <source>
        <dbReference type="ARBA" id="ARBA00001974"/>
    </source>
</evidence>
<dbReference type="InterPro" id="IPR036188">
    <property type="entry name" value="FAD/NAD-bd_sf"/>
</dbReference>
<reference evidence="10" key="1">
    <citation type="journal article" date="2019" name="Int. J. Syst. Evol. Microbiol.">
        <title>The Global Catalogue of Microorganisms (GCM) 10K type strain sequencing project: providing services to taxonomists for standard genome sequencing and annotation.</title>
        <authorList>
            <consortium name="The Broad Institute Genomics Platform"/>
            <consortium name="The Broad Institute Genome Sequencing Center for Infectious Disease"/>
            <person name="Wu L."/>
            <person name="Ma J."/>
        </authorList>
    </citation>
    <scope>NUCLEOTIDE SEQUENCE [LARGE SCALE GENOMIC DNA]</scope>
    <source>
        <strain evidence="10">CECT 8531</strain>
    </source>
</reference>
<evidence type="ECO:0000256" key="2">
    <source>
        <dbReference type="ARBA" id="ARBA00004749"/>
    </source>
</evidence>
<dbReference type="PROSITE" id="PS01304">
    <property type="entry name" value="UBIH"/>
    <property type="match status" value="1"/>
</dbReference>
<comment type="similarity">
    <text evidence="3">Belongs to the UbiH/COQ6 family.</text>
</comment>
<evidence type="ECO:0000256" key="5">
    <source>
        <dbReference type="ARBA" id="ARBA00022827"/>
    </source>
</evidence>
<gene>
    <name evidence="9" type="ORF">ACFOWX_13145</name>
</gene>
<dbReference type="PANTHER" id="PTHR43876">
    <property type="entry name" value="UBIQUINONE BIOSYNTHESIS MONOOXYGENASE COQ6, MITOCHONDRIAL"/>
    <property type="match status" value="1"/>
</dbReference>
<dbReference type="EMBL" id="JBHSDH010000013">
    <property type="protein sequence ID" value="MFC4293364.1"/>
    <property type="molecule type" value="Genomic_DNA"/>
</dbReference>
<dbReference type="Pfam" id="PF01494">
    <property type="entry name" value="FAD_binding_3"/>
    <property type="match status" value="1"/>
</dbReference>
<dbReference type="Proteomes" id="UP001595887">
    <property type="component" value="Unassembled WGS sequence"/>
</dbReference>
<organism evidence="9 10">
    <name type="scientific">Sphingorhabdus arenilitoris</name>
    <dbReference type="NCBI Taxonomy" id="1490041"/>
    <lineage>
        <taxon>Bacteria</taxon>
        <taxon>Pseudomonadati</taxon>
        <taxon>Pseudomonadota</taxon>
        <taxon>Alphaproteobacteria</taxon>
        <taxon>Sphingomonadales</taxon>
        <taxon>Sphingomonadaceae</taxon>
        <taxon>Sphingorhabdus</taxon>
    </lineage>
</organism>
<dbReference type="PRINTS" id="PR00420">
    <property type="entry name" value="RNGMNOXGNASE"/>
</dbReference>
<keyword evidence="4" id="KW-0285">Flavoprotein</keyword>
<protein>
    <submittedName>
        <fullName evidence="9">FAD-dependent monooxygenase</fullName>
    </submittedName>
</protein>
<sequence length="411" mass="43629">MAQSESASADVIIIGGGLIGLAQGLALAAHGISSHIVDRADPAVMMADGFDGRTSAISSSSMKMFEAIGLGGALSGKGCPIEQIWVSDGLKPGELDFVPGEDDGYLGQMFENKLLRRTLLAAAQDSELIHLHMPAQITEKLRDAGAVRVTLDNGSILTGQLLIVAEGRQSQTREEAGLKIAHWQYDHAAIVGAIFHEKAHENIAYEIFYPTGPFAVLPMLDDADGRHRSAIVWSQTRGDAPAYLKLSPRGFAAELEKAMGHMLGAVELAAPLSSYPLGFHHAGQITEQRLALIGDSAHGIHPIAGQGLNLGLRDVASLTEVLVDGVRLGLDLGDAQLLERYGKWRSVDTMMVAVATDGLNRLFSVPGKTASAVRRLGMAMVQRTKPAKAFFMSEARGESGSLPKLLKGSAI</sequence>
<name>A0ABV8RJF7_9SPHN</name>
<dbReference type="InterPro" id="IPR018168">
    <property type="entry name" value="Ubi_Hdrlase_CS"/>
</dbReference>
<proteinExistence type="inferred from homology"/>
<accession>A0ABV8RJF7</accession>
<dbReference type="GO" id="GO:0004497">
    <property type="term" value="F:monooxygenase activity"/>
    <property type="evidence" value="ECO:0007669"/>
    <property type="project" value="UniProtKB-KW"/>
</dbReference>
<dbReference type="PANTHER" id="PTHR43876:SF7">
    <property type="entry name" value="UBIQUINONE BIOSYNTHESIS MONOOXYGENASE COQ6, MITOCHONDRIAL"/>
    <property type="match status" value="1"/>
</dbReference>
<keyword evidence="10" id="KW-1185">Reference proteome</keyword>
<dbReference type="Gene3D" id="3.50.50.60">
    <property type="entry name" value="FAD/NAD(P)-binding domain"/>
    <property type="match status" value="2"/>
</dbReference>
<evidence type="ECO:0000256" key="4">
    <source>
        <dbReference type="ARBA" id="ARBA00022630"/>
    </source>
</evidence>
<dbReference type="SUPFAM" id="SSF51905">
    <property type="entry name" value="FAD/NAD(P)-binding domain"/>
    <property type="match status" value="1"/>
</dbReference>
<comment type="pathway">
    <text evidence="2">Cofactor biosynthesis; ubiquinone biosynthesis.</text>
</comment>